<dbReference type="AlphaFoldDB" id="A0A075H1P4"/>
<dbReference type="SUPFAM" id="SSF56042">
    <property type="entry name" value="PurM C-terminal domain-like"/>
    <property type="match status" value="1"/>
</dbReference>
<dbReference type="PIRSF" id="PIRSF005303">
    <property type="entry name" value="Thiam_monoph_kin"/>
    <property type="match status" value="1"/>
</dbReference>
<dbReference type="InterPro" id="IPR036676">
    <property type="entry name" value="PurM-like_C_sf"/>
</dbReference>
<dbReference type="PANTHER" id="PTHR30270">
    <property type="entry name" value="THIAMINE-MONOPHOSPHATE KINASE"/>
    <property type="match status" value="1"/>
</dbReference>
<feature type="binding site" evidence="1">
    <location>
        <position position="45"/>
    </location>
    <ligand>
        <name>substrate</name>
    </ligand>
</feature>
<feature type="binding site" evidence="1">
    <location>
        <position position="38"/>
    </location>
    <ligand>
        <name>Mg(2+)</name>
        <dbReference type="ChEBI" id="CHEBI:18420"/>
        <label>2</label>
    </ligand>
</feature>
<dbReference type="PANTHER" id="PTHR30270:SF0">
    <property type="entry name" value="THIAMINE-MONOPHOSPHATE KINASE"/>
    <property type="match status" value="1"/>
</dbReference>
<dbReference type="InterPro" id="IPR016188">
    <property type="entry name" value="PurM-like_N"/>
</dbReference>
<evidence type="ECO:0000256" key="1">
    <source>
        <dbReference type="HAMAP-Rule" id="MF_02128"/>
    </source>
</evidence>
<feature type="binding site" evidence="1">
    <location>
        <position position="66"/>
    </location>
    <ligand>
        <name>Mg(2+)</name>
        <dbReference type="ChEBI" id="CHEBI:18420"/>
        <label>3</label>
    </ligand>
</feature>
<feature type="binding site" evidence="1">
    <location>
        <begin position="113"/>
        <end position="114"/>
    </location>
    <ligand>
        <name>ATP</name>
        <dbReference type="ChEBI" id="CHEBI:30616"/>
    </ligand>
</feature>
<dbReference type="Gene3D" id="3.90.650.10">
    <property type="entry name" value="PurM-like C-terminal domain"/>
    <property type="match status" value="1"/>
</dbReference>
<comment type="function">
    <text evidence="1">Catalyzes the ATP-dependent phosphorylation of thiamine-monophosphate (TMP) to form thiamine-pyrophosphate (TPP), the active form of vitamin B1.</text>
</comment>
<comment type="similarity">
    <text evidence="1">Belongs to the thiamine-monophosphate kinase family.</text>
</comment>
<feature type="domain" description="PurM-like N-terminal" evidence="2">
    <location>
        <begin position="22"/>
        <end position="130"/>
    </location>
</feature>
<dbReference type="GO" id="GO:0009229">
    <property type="term" value="P:thiamine diphosphate biosynthetic process"/>
    <property type="evidence" value="ECO:0007669"/>
    <property type="project" value="UniProtKB-UniRule"/>
</dbReference>
<dbReference type="SUPFAM" id="SSF55326">
    <property type="entry name" value="PurM N-terminal domain-like"/>
    <property type="match status" value="1"/>
</dbReference>
<dbReference type="HAMAP" id="MF_02128">
    <property type="entry name" value="TMP_kinase"/>
    <property type="match status" value="1"/>
</dbReference>
<dbReference type="GO" id="GO:0009030">
    <property type="term" value="F:thiamine-phosphate kinase activity"/>
    <property type="evidence" value="ECO:0007669"/>
    <property type="project" value="UniProtKB-UniRule"/>
</dbReference>
<organism evidence="3">
    <name type="scientific">uncultured marine thaumarchaeote KM3_25_D06</name>
    <dbReference type="NCBI Taxonomy" id="1456104"/>
    <lineage>
        <taxon>Archaea</taxon>
        <taxon>Nitrososphaerota</taxon>
        <taxon>environmental samples</taxon>
    </lineage>
</organism>
<sequence>MKRLNEKEIIKIINSKHVSSEDVEIFNLGNKQCAVCVDTLVESTDIPKGSKLSDISRKSIVSSVSDFAAKGIIPKFCIISVTLPKTISKKQVQELSKGFSKACKEFKIQLLGGDTNQGTEISIHVVLFGNVKKYTKRQGAKIGDIICTTGAFGYTAAALDIILKKKKATKAFSTKSKNLFFKPKARLEFGQKLTNYTSSSIDSSDGLSSCLNELSNQNKKKFLITKMPTNKDVIEFSNKNNTSLNRLVFDGGEEFELVFTVMPKDLKKIHALAKKSKISIFDIGYVSKGKGVFFDDGDNSFKIKDNGWQHFR</sequence>
<comment type="catalytic activity">
    <reaction evidence="1">
        <text>thiamine phosphate + ATP = thiamine diphosphate + ADP</text>
        <dbReference type="Rhea" id="RHEA:15913"/>
        <dbReference type="ChEBI" id="CHEBI:30616"/>
        <dbReference type="ChEBI" id="CHEBI:37575"/>
        <dbReference type="ChEBI" id="CHEBI:58937"/>
        <dbReference type="ChEBI" id="CHEBI:456216"/>
        <dbReference type="EC" id="2.7.4.16"/>
    </reaction>
</comment>
<evidence type="ECO:0000313" key="3">
    <source>
        <dbReference type="EMBL" id="AIF07883.1"/>
    </source>
</evidence>
<feature type="binding site" evidence="1">
    <location>
        <position position="22"/>
    </location>
    <ligand>
        <name>Mg(2+)</name>
        <dbReference type="ChEBI" id="CHEBI:18420"/>
        <label>3</label>
    </ligand>
</feature>
<dbReference type="NCBIfam" id="TIGR01379">
    <property type="entry name" value="thiL"/>
    <property type="match status" value="1"/>
</dbReference>
<dbReference type="EC" id="2.7.4.16" evidence="1"/>
<feature type="binding site" evidence="1">
    <location>
        <position position="22"/>
    </location>
    <ligand>
        <name>Mg(2+)</name>
        <dbReference type="ChEBI" id="CHEBI:18420"/>
        <label>4</label>
    </ligand>
</feature>
<feature type="binding site" evidence="1">
    <location>
        <position position="205"/>
    </location>
    <ligand>
        <name>Mg(2+)</name>
        <dbReference type="ChEBI" id="CHEBI:18420"/>
        <label>5</label>
    </ligand>
</feature>
<dbReference type="InterPro" id="IPR006283">
    <property type="entry name" value="ThiL-like"/>
</dbReference>
<comment type="pathway">
    <text evidence="1">Cofactor biosynthesis; thiamine diphosphate biosynthesis; thiamine diphosphate from thiamine phosphate: step 1/1.</text>
</comment>
<name>A0A075H1P4_9ARCH</name>
<keyword evidence="1 3" id="KW-0418">Kinase</keyword>
<feature type="binding site" evidence="1">
    <location>
        <position position="308"/>
    </location>
    <ligand>
        <name>substrate</name>
    </ligand>
</feature>
<feature type="binding site" evidence="1">
    <location>
        <position position="114"/>
    </location>
    <ligand>
        <name>Mg(2+)</name>
        <dbReference type="ChEBI" id="CHEBI:18420"/>
        <label>1</label>
    </ligand>
</feature>
<keyword evidence="1" id="KW-0784">Thiamine biosynthesis</keyword>
<dbReference type="UniPathway" id="UPA00060">
    <property type="reaction ID" value="UER00142"/>
</dbReference>
<dbReference type="Pfam" id="PF00586">
    <property type="entry name" value="AIRS"/>
    <property type="match status" value="1"/>
</dbReference>
<dbReference type="GO" id="GO:0000287">
    <property type="term" value="F:magnesium ion binding"/>
    <property type="evidence" value="ECO:0007669"/>
    <property type="project" value="UniProtKB-UniRule"/>
</dbReference>
<dbReference type="CDD" id="cd02194">
    <property type="entry name" value="ThiL"/>
    <property type="match status" value="1"/>
</dbReference>
<feature type="binding site" evidence="1">
    <location>
        <position position="202"/>
    </location>
    <ligand>
        <name>Mg(2+)</name>
        <dbReference type="ChEBI" id="CHEBI:18420"/>
        <label>3</label>
    </ligand>
</feature>
<feature type="binding site" evidence="1">
    <location>
        <position position="66"/>
    </location>
    <ligand>
        <name>Mg(2+)</name>
        <dbReference type="ChEBI" id="CHEBI:18420"/>
        <label>4</label>
    </ligand>
</feature>
<dbReference type="InterPro" id="IPR036921">
    <property type="entry name" value="PurM-like_N_sf"/>
</dbReference>
<keyword evidence="1" id="KW-0479">Metal-binding</keyword>
<feature type="binding site" evidence="1">
    <location>
        <position position="253"/>
    </location>
    <ligand>
        <name>substrate</name>
    </ligand>
</feature>
<feature type="binding site" evidence="1">
    <location>
        <position position="38"/>
    </location>
    <ligand>
        <name>Mg(2+)</name>
        <dbReference type="ChEBI" id="CHEBI:18420"/>
        <label>1</label>
    </ligand>
</feature>
<keyword evidence="1" id="KW-0067">ATP-binding</keyword>
<keyword evidence="1" id="KW-0547">Nucleotide-binding</keyword>
<gene>
    <name evidence="1 3" type="primary">thiL</name>
</gene>
<protein>
    <recommendedName>
        <fullName evidence="1">Thiamine-monophosphate kinase</fullName>
        <shortName evidence="1">TMP kinase</shortName>
        <shortName evidence="1">Thiamine-phosphate kinase</shortName>
        <ecNumber evidence="1">2.7.4.16</ecNumber>
    </recommendedName>
</protein>
<dbReference type="GO" id="GO:0009228">
    <property type="term" value="P:thiamine biosynthetic process"/>
    <property type="evidence" value="ECO:0007669"/>
    <property type="project" value="UniProtKB-KW"/>
</dbReference>
<reference evidence="3" key="1">
    <citation type="journal article" date="2014" name="Genome Biol. Evol.">
        <title>Pangenome evidence for extensive interdomain horizontal transfer affecting lineage core and shell genes in uncultured planktonic thaumarchaeota and euryarchaeota.</title>
        <authorList>
            <person name="Deschamps P."/>
            <person name="Zivanovic Y."/>
            <person name="Moreira D."/>
            <person name="Rodriguez-Valera F."/>
            <person name="Lopez-Garcia P."/>
        </authorList>
    </citation>
    <scope>NUCLEOTIDE SEQUENCE</scope>
</reference>
<dbReference type="EMBL" id="KF900815">
    <property type="protein sequence ID" value="AIF07883.1"/>
    <property type="molecule type" value="Genomic_DNA"/>
</dbReference>
<comment type="caution">
    <text evidence="1">Lacks conserved residue(s) required for the propagation of feature annotation.</text>
</comment>
<evidence type="ECO:0000259" key="2">
    <source>
        <dbReference type="Pfam" id="PF00586"/>
    </source>
</evidence>
<dbReference type="Gene3D" id="3.30.1330.10">
    <property type="entry name" value="PurM-like, N-terminal domain"/>
    <property type="match status" value="1"/>
</dbReference>
<dbReference type="GO" id="GO:0005524">
    <property type="term" value="F:ATP binding"/>
    <property type="evidence" value="ECO:0007669"/>
    <property type="project" value="UniProtKB-UniRule"/>
</dbReference>
<comment type="miscellaneous">
    <text evidence="1">Reaction mechanism of ThiL seems to utilize a direct, inline transfer of the gamma-phosphate of ATP to TMP rather than a phosphorylated enzyme intermediate.</text>
</comment>
<keyword evidence="1 3" id="KW-0808">Transferase</keyword>
<feature type="binding site" evidence="1">
    <location>
        <position position="204"/>
    </location>
    <ligand>
        <name>ATP</name>
        <dbReference type="ChEBI" id="CHEBI:30616"/>
    </ligand>
</feature>
<accession>A0A075H1P4</accession>
<feature type="binding site" evidence="1">
    <location>
        <position position="137"/>
    </location>
    <ligand>
        <name>ATP</name>
        <dbReference type="ChEBI" id="CHEBI:30616"/>
    </ligand>
</feature>
<feature type="binding site" evidence="1">
    <location>
        <position position="66"/>
    </location>
    <ligand>
        <name>Mg(2+)</name>
        <dbReference type="ChEBI" id="CHEBI:18420"/>
        <label>2</label>
    </ligand>
</feature>
<proteinExistence type="inferred from homology"/>
<keyword evidence="1" id="KW-0460">Magnesium</keyword>